<organism evidence="1 2">
    <name type="scientific">Chryseobacterium tagetis</name>
    <dbReference type="NCBI Taxonomy" id="2801334"/>
    <lineage>
        <taxon>Bacteria</taxon>
        <taxon>Pseudomonadati</taxon>
        <taxon>Bacteroidota</taxon>
        <taxon>Flavobacteriia</taxon>
        <taxon>Flavobacteriales</taxon>
        <taxon>Weeksellaceae</taxon>
        <taxon>Chryseobacterium group</taxon>
        <taxon>Chryseobacterium</taxon>
    </lineage>
</organism>
<dbReference type="EMBL" id="JAERSE020000004">
    <property type="protein sequence ID" value="MCA6068330.1"/>
    <property type="molecule type" value="Genomic_DNA"/>
</dbReference>
<evidence type="ECO:0000313" key="1">
    <source>
        <dbReference type="EMBL" id="MCA6068330.1"/>
    </source>
</evidence>
<name>A0ABS8A6S3_9FLAO</name>
<dbReference type="RefSeq" id="WP_225689551.1">
    <property type="nucleotide sequence ID" value="NZ_JAERSE020000004.1"/>
</dbReference>
<sequence length="76" mass="9204">MGKLATTHHRKTMDEKYDFIDRWLPARYTSSVNLILQEKRRPAEYIRRVKKEKIPDKEIMDALYLIAKLNKLQRET</sequence>
<gene>
    <name evidence="1" type="ORF">JI747_014150</name>
</gene>
<comment type="caution">
    <text evidence="1">The sequence shown here is derived from an EMBL/GenBank/DDBJ whole genome shotgun (WGS) entry which is preliminary data.</text>
</comment>
<keyword evidence="2" id="KW-1185">Reference proteome</keyword>
<evidence type="ECO:0000313" key="2">
    <source>
        <dbReference type="Proteomes" id="UP000618240"/>
    </source>
</evidence>
<reference evidence="1 2" key="1">
    <citation type="submission" date="2021-09" db="EMBL/GenBank/DDBJ databases">
        <title>Genome sequencing and assembly of Chryseobacterium sp. RG1.</title>
        <authorList>
            <person name="Chhetri G."/>
        </authorList>
    </citation>
    <scope>NUCLEOTIDE SEQUENCE [LARGE SCALE GENOMIC DNA]</scope>
    <source>
        <strain evidence="1 2">RG1</strain>
    </source>
</reference>
<dbReference type="Proteomes" id="UP000618240">
    <property type="component" value="Unassembled WGS sequence"/>
</dbReference>
<proteinExistence type="predicted"/>
<accession>A0ABS8A6S3</accession>
<protein>
    <submittedName>
        <fullName evidence="1">Uncharacterized protein</fullName>
    </submittedName>
</protein>